<dbReference type="GO" id="GO:0005886">
    <property type="term" value="C:plasma membrane"/>
    <property type="evidence" value="ECO:0007669"/>
    <property type="project" value="UniProtKB-SubCell"/>
</dbReference>
<keyword evidence="7 10" id="KW-0472">Membrane</keyword>
<reference evidence="11" key="2">
    <citation type="submission" date="2022-10" db="EMBL/GenBank/DDBJ databases">
        <authorList>
            <consortium name="ENA_rothamsted_submissions"/>
            <consortium name="culmorum"/>
            <person name="King R."/>
        </authorList>
    </citation>
    <scope>NUCLEOTIDE SEQUENCE</scope>
</reference>
<dbReference type="PANTHER" id="PTHR21137:SF35">
    <property type="entry name" value="ODORANT RECEPTOR 19A-RELATED"/>
    <property type="match status" value="1"/>
</dbReference>
<evidence type="ECO:0000256" key="4">
    <source>
        <dbReference type="ARBA" id="ARBA00022692"/>
    </source>
</evidence>
<feature type="transmembrane region" description="Helical" evidence="10">
    <location>
        <begin position="204"/>
        <end position="223"/>
    </location>
</feature>
<evidence type="ECO:0000256" key="1">
    <source>
        <dbReference type="ARBA" id="ARBA00004651"/>
    </source>
</evidence>
<dbReference type="InterPro" id="IPR004117">
    <property type="entry name" value="7tm6_olfct_rcpt"/>
</dbReference>
<evidence type="ECO:0000256" key="9">
    <source>
        <dbReference type="ARBA" id="ARBA00023224"/>
    </source>
</evidence>
<evidence type="ECO:0000256" key="10">
    <source>
        <dbReference type="SAM" id="Phobius"/>
    </source>
</evidence>
<evidence type="ECO:0000313" key="12">
    <source>
        <dbReference type="Proteomes" id="UP001153620"/>
    </source>
</evidence>
<keyword evidence="4 10" id="KW-0812">Transmembrane</keyword>
<dbReference type="OrthoDB" id="7788383at2759"/>
<evidence type="ECO:0000256" key="2">
    <source>
        <dbReference type="ARBA" id="ARBA00022475"/>
    </source>
</evidence>
<gene>
    <name evidence="11" type="ORF">CHIRRI_LOCUS4640</name>
</gene>
<keyword evidence="2" id="KW-1003">Cell membrane</keyword>
<dbReference type="GO" id="GO:0007165">
    <property type="term" value="P:signal transduction"/>
    <property type="evidence" value="ECO:0007669"/>
    <property type="project" value="UniProtKB-KW"/>
</dbReference>
<keyword evidence="12" id="KW-1185">Reference proteome</keyword>
<proteinExistence type="predicted"/>
<dbReference type="EMBL" id="OU895878">
    <property type="protein sequence ID" value="CAG9801718.1"/>
    <property type="molecule type" value="Genomic_DNA"/>
</dbReference>
<evidence type="ECO:0000313" key="11">
    <source>
        <dbReference type="EMBL" id="CAG9801718.1"/>
    </source>
</evidence>
<keyword evidence="5" id="KW-0552">Olfaction</keyword>
<keyword evidence="9" id="KW-0807">Transducer</keyword>
<dbReference type="AlphaFoldDB" id="A0A9N9WRU8"/>
<dbReference type="GO" id="GO:0004984">
    <property type="term" value="F:olfactory receptor activity"/>
    <property type="evidence" value="ECO:0007669"/>
    <property type="project" value="InterPro"/>
</dbReference>
<keyword evidence="3" id="KW-0716">Sensory transduction</keyword>
<keyword evidence="8" id="KW-0675">Receptor</keyword>
<evidence type="ECO:0000256" key="8">
    <source>
        <dbReference type="ARBA" id="ARBA00023170"/>
    </source>
</evidence>
<comment type="subcellular location">
    <subcellularLocation>
        <location evidence="1">Cell membrane</location>
        <topology evidence="1">Multi-pass membrane protein</topology>
    </subcellularLocation>
</comment>
<organism evidence="11 12">
    <name type="scientific">Chironomus riparius</name>
    <dbReference type="NCBI Taxonomy" id="315576"/>
    <lineage>
        <taxon>Eukaryota</taxon>
        <taxon>Metazoa</taxon>
        <taxon>Ecdysozoa</taxon>
        <taxon>Arthropoda</taxon>
        <taxon>Hexapoda</taxon>
        <taxon>Insecta</taxon>
        <taxon>Pterygota</taxon>
        <taxon>Neoptera</taxon>
        <taxon>Endopterygota</taxon>
        <taxon>Diptera</taxon>
        <taxon>Nematocera</taxon>
        <taxon>Chironomoidea</taxon>
        <taxon>Chironomidae</taxon>
        <taxon>Chironominae</taxon>
        <taxon>Chironomus</taxon>
    </lineage>
</organism>
<feature type="transmembrane region" description="Helical" evidence="10">
    <location>
        <begin position="48"/>
        <end position="67"/>
    </location>
</feature>
<feature type="transmembrane region" description="Helical" evidence="10">
    <location>
        <begin position="171"/>
        <end position="192"/>
    </location>
</feature>
<dbReference type="GO" id="GO:0005549">
    <property type="term" value="F:odorant binding"/>
    <property type="evidence" value="ECO:0007669"/>
    <property type="project" value="InterPro"/>
</dbReference>
<feature type="transmembrane region" description="Helical" evidence="10">
    <location>
        <begin position="115"/>
        <end position="137"/>
    </location>
</feature>
<keyword evidence="6 10" id="KW-1133">Transmembrane helix</keyword>
<dbReference type="Pfam" id="PF02949">
    <property type="entry name" value="7tm_6"/>
    <property type="match status" value="1"/>
</dbReference>
<evidence type="ECO:0008006" key="13">
    <source>
        <dbReference type="Google" id="ProtNLM"/>
    </source>
</evidence>
<dbReference type="PANTHER" id="PTHR21137">
    <property type="entry name" value="ODORANT RECEPTOR"/>
    <property type="match status" value="1"/>
</dbReference>
<dbReference type="Proteomes" id="UP001153620">
    <property type="component" value="Chromosome 2"/>
</dbReference>
<evidence type="ECO:0000256" key="7">
    <source>
        <dbReference type="ARBA" id="ARBA00023136"/>
    </source>
</evidence>
<name>A0A9N9WRU8_9DIPT</name>
<reference evidence="11" key="1">
    <citation type="submission" date="2022-01" db="EMBL/GenBank/DDBJ databases">
        <authorList>
            <person name="King R."/>
        </authorList>
    </citation>
    <scope>NUCLEOTIDE SEQUENCE</scope>
</reference>
<feature type="transmembrane region" description="Helical" evidence="10">
    <location>
        <begin position="74"/>
        <end position="95"/>
    </location>
</feature>
<sequence length="288" mass="33340">MGFTKLLFFLTYMKDIFGIIHQVKELNLIWILKGQKVPIENANKLDRTVFLLMFGPCLIAVVSYNVLPMVRNTVVCLVFGEPFPFLLVFDVNFFYDTRKVPAYTLTYLIQCYNCYLTAFLNLLIDTTFFGICMNICAHFEILKIVIHDLEVKEFVEYHQKVLNLAKHINRLFNPIIFGEYLVLSVLFCVLALEAGLSENFFDFIPILFHGIASLLDLMIYSYGGQKIMDCASEICKDCYNVDSNYLIIMLRTKRELKIESMMYHAALPMCSLIMGRTMSLITLMKSFL</sequence>
<evidence type="ECO:0000256" key="6">
    <source>
        <dbReference type="ARBA" id="ARBA00022989"/>
    </source>
</evidence>
<protein>
    <recommendedName>
        <fullName evidence="13">Odorant receptor</fullName>
    </recommendedName>
</protein>
<evidence type="ECO:0000256" key="5">
    <source>
        <dbReference type="ARBA" id="ARBA00022725"/>
    </source>
</evidence>
<accession>A0A9N9WRU8</accession>
<evidence type="ECO:0000256" key="3">
    <source>
        <dbReference type="ARBA" id="ARBA00022606"/>
    </source>
</evidence>
<feature type="transmembrane region" description="Helical" evidence="10">
    <location>
        <begin position="261"/>
        <end position="284"/>
    </location>
</feature>